<dbReference type="GO" id="GO:0008194">
    <property type="term" value="F:UDP-glycosyltransferase activity"/>
    <property type="evidence" value="ECO:0007669"/>
    <property type="project" value="InterPro"/>
</dbReference>
<evidence type="ECO:0000259" key="6">
    <source>
        <dbReference type="Pfam" id="PF21036"/>
    </source>
</evidence>
<dbReference type="CDD" id="cd03784">
    <property type="entry name" value="GT1_Gtf-like"/>
    <property type="match status" value="1"/>
</dbReference>
<keyword evidence="2" id="KW-0328">Glycosyltransferase</keyword>
<accession>A0A4Q7J085</accession>
<comment type="similarity">
    <text evidence="1">Belongs to the glycosyltransferase 28 family.</text>
</comment>
<dbReference type="PANTHER" id="PTHR48050:SF13">
    <property type="entry name" value="STEROL 3-BETA-GLUCOSYLTRANSFERASE UGT80A2"/>
    <property type="match status" value="1"/>
</dbReference>
<keyword evidence="3" id="KW-0808">Transferase</keyword>
<comment type="caution">
    <text evidence="7">The sequence shown here is derived from an EMBL/GenBank/DDBJ whole genome shotgun (WGS) entry which is preliminary data.</text>
</comment>
<protein>
    <submittedName>
        <fullName evidence="7">DUF1205 domain-containing protein</fullName>
    </submittedName>
</protein>
<dbReference type="InterPro" id="IPR002213">
    <property type="entry name" value="UDP_glucos_trans"/>
</dbReference>
<evidence type="ECO:0000313" key="8">
    <source>
        <dbReference type="Proteomes" id="UP000292003"/>
    </source>
</evidence>
<organism evidence="7 8">
    <name type="scientific">Amycolatopsis suaedae</name>
    <dbReference type="NCBI Taxonomy" id="2510978"/>
    <lineage>
        <taxon>Bacteria</taxon>
        <taxon>Bacillati</taxon>
        <taxon>Actinomycetota</taxon>
        <taxon>Actinomycetes</taxon>
        <taxon>Pseudonocardiales</taxon>
        <taxon>Pseudonocardiaceae</taxon>
        <taxon>Amycolatopsis</taxon>
    </lineage>
</organism>
<dbReference type="GO" id="GO:0016758">
    <property type="term" value="F:hexosyltransferase activity"/>
    <property type="evidence" value="ECO:0007669"/>
    <property type="project" value="UniProtKB-ARBA"/>
</dbReference>
<dbReference type="RefSeq" id="WP_130478888.1">
    <property type="nucleotide sequence ID" value="NZ_SFCC01000018.1"/>
</dbReference>
<name>A0A4Q7J085_9PSEU</name>
<keyword evidence="8" id="KW-1185">Reference proteome</keyword>
<dbReference type="Gene3D" id="3.40.50.2000">
    <property type="entry name" value="Glycogen Phosphorylase B"/>
    <property type="match status" value="2"/>
</dbReference>
<dbReference type="Pfam" id="PF21036">
    <property type="entry name" value="EryCIII-like_N"/>
    <property type="match status" value="1"/>
</dbReference>
<dbReference type="AlphaFoldDB" id="A0A4Q7J085"/>
<dbReference type="PANTHER" id="PTHR48050">
    <property type="entry name" value="STEROL 3-BETA-GLUCOSYLTRANSFERASE"/>
    <property type="match status" value="1"/>
</dbReference>
<feature type="compositionally biased region" description="Basic and acidic residues" evidence="4">
    <location>
        <begin position="176"/>
        <end position="187"/>
    </location>
</feature>
<feature type="region of interest" description="Disordered" evidence="4">
    <location>
        <begin position="165"/>
        <end position="189"/>
    </location>
</feature>
<gene>
    <name evidence="7" type="ORF">EWH70_29800</name>
</gene>
<sequence length="420" mass="44756">MRVLIAISAWPGHFMPMVPLGWALRSAGHDVRVLCSPQEADTVLRTGLHPDPRLLGSPMVWSTRLMNLFSAYHGTWRYPARPLHPDTGEPLDLDTFDMGSWWPAAVDTYGRRWRQDAETAEAYGREWRPDLVVHDPLSAEGPLAAHAAGTLSVVHLWGPTGTEEPLCTTGGFGEGDPSRNSRARDSFGPDSPFGSAEIASVLDRQLTHVLDPCPGEFGLNSVGARLPIRFVPYNGPGTVPEKLPERGGRPRVCVVWGRTTTRGFGPVANKVEQAVTAATELGAEVLLLAAESDVGTAELPGQVHRLSEVPLHLVLPTCDAVIHAAGGGSILTSMVCGVPQLMLTIAENAEKWSAGRLERAGCGLSVRNYEADVPAIKAKLGRLLSEPAFAESARGLAAAAHAMPAPAAVAGQLESLVSTR</sequence>
<dbReference type="OrthoDB" id="5488434at2"/>
<proteinExistence type="inferred from homology"/>
<feature type="domain" description="Erythromycin biosynthesis protein CIII-like C-terminal" evidence="5">
    <location>
        <begin position="276"/>
        <end position="416"/>
    </location>
</feature>
<evidence type="ECO:0000256" key="3">
    <source>
        <dbReference type="ARBA" id="ARBA00022679"/>
    </source>
</evidence>
<dbReference type="Pfam" id="PF06722">
    <property type="entry name" value="EryCIII-like_C"/>
    <property type="match status" value="1"/>
</dbReference>
<dbReference type="GO" id="GO:0017000">
    <property type="term" value="P:antibiotic biosynthetic process"/>
    <property type="evidence" value="ECO:0007669"/>
    <property type="project" value="UniProtKB-ARBA"/>
</dbReference>
<dbReference type="InterPro" id="IPR010610">
    <property type="entry name" value="EryCIII-like_C"/>
</dbReference>
<evidence type="ECO:0000256" key="4">
    <source>
        <dbReference type="SAM" id="MobiDB-lite"/>
    </source>
</evidence>
<dbReference type="EMBL" id="SFCC01000018">
    <property type="protein sequence ID" value="RZQ60187.1"/>
    <property type="molecule type" value="Genomic_DNA"/>
</dbReference>
<evidence type="ECO:0000256" key="2">
    <source>
        <dbReference type="ARBA" id="ARBA00022676"/>
    </source>
</evidence>
<evidence type="ECO:0000313" key="7">
    <source>
        <dbReference type="EMBL" id="RZQ60187.1"/>
    </source>
</evidence>
<reference evidence="7 8" key="1">
    <citation type="submission" date="2019-02" db="EMBL/GenBank/DDBJ databases">
        <title>Draft genome sequence of Amycolatopsis sp. 8-3EHSu isolated from roots of Suaeda maritima.</title>
        <authorList>
            <person name="Duangmal K."/>
            <person name="Chantavorakit T."/>
        </authorList>
    </citation>
    <scope>NUCLEOTIDE SEQUENCE [LARGE SCALE GENOMIC DNA]</scope>
    <source>
        <strain evidence="7 8">8-3EHSu</strain>
    </source>
</reference>
<dbReference type="InterPro" id="IPR050426">
    <property type="entry name" value="Glycosyltransferase_28"/>
</dbReference>
<dbReference type="Proteomes" id="UP000292003">
    <property type="component" value="Unassembled WGS sequence"/>
</dbReference>
<dbReference type="InterPro" id="IPR048284">
    <property type="entry name" value="EryCIII-like_N"/>
</dbReference>
<dbReference type="SUPFAM" id="SSF53756">
    <property type="entry name" value="UDP-Glycosyltransferase/glycogen phosphorylase"/>
    <property type="match status" value="1"/>
</dbReference>
<evidence type="ECO:0000259" key="5">
    <source>
        <dbReference type="Pfam" id="PF06722"/>
    </source>
</evidence>
<feature type="domain" description="Erythromycin biosynthesis protein CIII-like N-terminal" evidence="6">
    <location>
        <begin position="121"/>
        <end position="257"/>
    </location>
</feature>
<evidence type="ECO:0000256" key="1">
    <source>
        <dbReference type="ARBA" id="ARBA00006962"/>
    </source>
</evidence>